<sequence length="55" mass="5830">MGSVPTDRAALGAFLRSRRDRLTPARAGMAAFPGPRRVPGLRKEELAVLAGLSPD</sequence>
<dbReference type="Proteomes" id="UP000321490">
    <property type="component" value="Unassembled WGS sequence"/>
</dbReference>
<reference evidence="1 2" key="1">
    <citation type="submission" date="2019-07" db="EMBL/GenBank/DDBJ databases">
        <title>R&amp;d 2014.</title>
        <authorList>
            <person name="Klenk H.-P."/>
        </authorList>
    </citation>
    <scope>NUCLEOTIDE SEQUENCE [LARGE SCALE GENOMIC DNA]</scope>
    <source>
        <strain evidence="1 2">DSM 45764</strain>
    </source>
</reference>
<evidence type="ECO:0008006" key="3">
    <source>
        <dbReference type="Google" id="ProtNLM"/>
    </source>
</evidence>
<proteinExistence type="predicted"/>
<evidence type="ECO:0000313" key="2">
    <source>
        <dbReference type="Proteomes" id="UP000321490"/>
    </source>
</evidence>
<dbReference type="EMBL" id="VLKF01000001">
    <property type="protein sequence ID" value="TWH72151.1"/>
    <property type="molecule type" value="Genomic_DNA"/>
</dbReference>
<name>A0A562IMC1_9ACTN</name>
<gene>
    <name evidence="1" type="ORF">JD78_00658</name>
</gene>
<keyword evidence="2" id="KW-1185">Reference proteome</keyword>
<dbReference type="AlphaFoldDB" id="A0A562IMC1"/>
<accession>A0A562IMC1</accession>
<organism evidence="1 2">
    <name type="scientific">Modestobacter roseus</name>
    <dbReference type="NCBI Taxonomy" id="1181884"/>
    <lineage>
        <taxon>Bacteria</taxon>
        <taxon>Bacillati</taxon>
        <taxon>Actinomycetota</taxon>
        <taxon>Actinomycetes</taxon>
        <taxon>Geodermatophilales</taxon>
        <taxon>Geodermatophilaceae</taxon>
        <taxon>Modestobacter</taxon>
    </lineage>
</organism>
<dbReference type="PANTHER" id="PTHR35010:SF2">
    <property type="entry name" value="BLL4672 PROTEIN"/>
    <property type="match status" value="1"/>
</dbReference>
<comment type="caution">
    <text evidence="1">The sequence shown here is derived from an EMBL/GenBank/DDBJ whole genome shotgun (WGS) entry which is preliminary data.</text>
</comment>
<dbReference type="PANTHER" id="PTHR35010">
    <property type="entry name" value="BLL4672 PROTEIN-RELATED"/>
    <property type="match status" value="1"/>
</dbReference>
<evidence type="ECO:0000313" key="1">
    <source>
        <dbReference type="EMBL" id="TWH72151.1"/>
    </source>
</evidence>
<protein>
    <recommendedName>
        <fullName evidence="3">Transcriptional regulator</fullName>
    </recommendedName>
</protein>